<evidence type="ECO:0000313" key="2">
    <source>
        <dbReference type="EMBL" id="UVE51814.1"/>
    </source>
</evidence>
<evidence type="ECO:0000313" key="3">
    <source>
        <dbReference type="Proteomes" id="UP001058330"/>
    </source>
</evidence>
<keyword evidence="3" id="KW-1185">Reference proteome</keyword>
<reference evidence="2" key="1">
    <citation type="submission" date="2021-07" db="EMBL/GenBank/DDBJ databases">
        <title>Studies on halocins as antimicrobial molecules from haloarchaea.</title>
        <authorList>
            <person name="Kumar S."/>
            <person name="Khare S.K."/>
        </authorList>
    </citation>
    <scope>NUCLEOTIDE SEQUENCE</scope>
    <source>
        <strain evidence="2">NCIM 5678</strain>
    </source>
</reference>
<keyword evidence="1" id="KW-1133">Transmembrane helix</keyword>
<keyword evidence="1" id="KW-0472">Membrane</keyword>
<feature type="transmembrane region" description="Helical" evidence="1">
    <location>
        <begin position="35"/>
        <end position="53"/>
    </location>
</feature>
<sequence>MTFNYFLIAGVAAAATNTGVNYVKTGELALVEAGLQILLVIVFGALLVTYWNYMERRADSE</sequence>
<keyword evidence="1" id="KW-0812">Transmembrane</keyword>
<dbReference type="Proteomes" id="UP001058330">
    <property type="component" value="Chromosome"/>
</dbReference>
<protein>
    <recommendedName>
        <fullName evidence="4">Holin</fullName>
    </recommendedName>
</protein>
<name>A0ABY5RI15_HALLR</name>
<proteinExistence type="predicted"/>
<organism evidence="2 3">
    <name type="scientific">Haloferax larsenii</name>
    <dbReference type="NCBI Taxonomy" id="302484"/>
    <lineage>
        <taxon>Archaea</taxon>
        <taxon>Methanobacteriati</taxon>
        <taxon>Methanobacteriota</taxon>
        <taxon>Stenosarchaea group</taxon>
        <taxon>Halobacteria</taxon>
        <taxon>Halobacteriales</taxon>
        <taxon>Haloferacaceae</taxon>
        <taxon>Haloferax</taxon>
    </lineage>
</organism>
<evidence type="ECO:0008006" key="4">
    <source>
        <dbReference type="Google" id="ProtNLM"/>
    </source>
</evidence>
<gene>
    <name evidence="2" type="ORF">KU306_03005</name>
</gene>
<accession>A0ABY5RI15</accession>
<dbReference type="EMBL" id="CP078063">
    <property type="protein sequence ID" value="UVE51814.1"/>
    <property type="molecule type" value="Genomic_DNA"/>
</dbReference>
<evidence type="ECO:0000256" key="1">
    <source>
        <dbReference type="SAM" id="Phobius"/>
    </source>
</evidence>